<proteinExistence type="predicted"/>
<dbReference type="EMBL" id="LR027520">
    <property type="protein sequence ID" value="VCU54911.1"/>
    <property type="molecule type" value="Genomic_DNA"/>
</dbReference>
<accession>A0A3P4AV10</accession>
<dbReference type="AlphaFoldDB" id="A0A3P4AV10"/>
<dbReference type="Proteomes" id="UP000279841">
    <property type="component" value="Plasmid 4"/>
</dbReference>
<evidence type="ECO:0000313" key="1">
    <source>
        <dbReference type="EMBL" id="VCU54911.1"/>
    </source>
</evidence>
<keyword evidence="1" id="KW-0614">Plasmid</keyword>
<gene>
    <name evidence="1" type="ORF">TTHNP4_00320</name>
</gene>
<reference evidence="1 2" key="1">
    <citation type="submission" date="2018-10" db="EMBL/GenBank/DDBJ databases">
        <authorList>
            <person name="Peiro R."/>
            <person name="Begona"/>
            <person name="Cbmso G."/>
            <person name="Lopez M."/>
            <person name="Gonzalez S."/>
            <person name="Sacristan E."/>
            <person name="Castillo E."/>
        </authorList>
    </citation>
    <scope>NUCLEOTIDE SEQUENCE [LARGE SCALE GENOMIC DNA]</scope>
    <source>
        <strain evidence="1">TTHNAR1</strain>
        <plasmid evidence="2">4</plasmid>
    </source>
</reference>
<name>A0A3P4AV10_THETH</name>
<geneLocation type="plasmid" evidence="1 2">
    <name>4</name>
</geneLocation>
<protein>
    <submittedName>
        <fullName evidence="1">Uncharacterized protein</fullName>
    </submittedName>
</protein>
<evidence type="ECO:0000313" key="2">
    <source>
        <dbReference type="Proteomes" id="UP000279841"/>
    </source>
</evidence>
<organism evidence="1 2">
    <name type="scientific">Thermus thermophilus</name>
    <dbReference type="NCBI Taxonomy" id="274"/>
    <lineage>
        <taxon>Bacteria</taxon>
        <taxon>Thermotogati</taxon>
        <taxon>Deinococcota</taxon>
        <taxon>Deinococci</taxon>
        <taxon>Thermales</taxon>
        <taxon>Thermaceae</taxon>
        <taxon>Thermus</taxon>
    </lineage>
</organism>
<sequence length="32" mass="3574">MEAVAEVDAHLKGLLAELEAIATLRKVKYYLD</sequence>